<evidence type="ECO:0000259" key="3">
    <source>
        <dbReference type="Pfam" id="PF07833"/>
    </source>
</evidence>
<organism evidence="4">
    <name type="scientific">Siphoviridae sp. ctwfx1</name>
    <dbReference type="NCBI Taxonomy" id="2825732"/>
    <lineage>
        <taxon>Viruses</taxon>
        <taxon>Duplodnaviria</taxon>
        <taxon>Heunggongvirae</taxon>
        <taxon>Uroviricota</taxon>
        <taxon>Caudoviricetes</taxon>
    </lineage>
</organism>
<feature type="compositionally biased region" description="Low complexity" evidence="1">
    <location>
        <begin position="97"/>
        <end position="116"/>
    </location>
</feature>
<dbReference type="EMBL" id="BK016147">
    <property type="protein sequence ID" value="DAF98406.1"/>
    <property type="molecule type" value="Genomic_DNA"/>
</dbReference>
<sequence>MKKSNFRSFLSGVVVTLLIVCLFGTAMAKTGSQSGTLTFRDIKVTLDGSRIALTDATGAAVEPFIIDGTTYLPVRAVATALGLTVGWDNATNTVVLTSPGKTPTQPTTPAQTGEPTMGQKNALAKAKSYLDYSAFSYKGLIKQLEYEKFSTADATYAVDNCGADWFEQAAKKAKSYLSFTSFSRDGLIEQLEYDGFTHEQAVYGVEQNGY</sequence>
<dbReference type="InterPro" id="IPR036388">
    <property type="entry name" value="WH-like_DNA-bd_sf"/>
</dbReference>
<accession>A0A8S5UVK0</accession>
<dbReference type="SUPFAM" id="SSF55383">
    <property type="entry name" value="Copper amine oxidase, domain N"/>
    <property type="match status" value="1"/>
</dbReference>
<feature type="domain" description="Putative host cell surface-exposed lipoprotein Ltp-like HTH region" evidence="2">
    <location>
        <begin position="119"/>
        <end position="160"/>
    </location>
</feature>
<dbReference type="InterPro" id="IPR012854">
    <property type="entry name" value="Cu_amine_oxidase-like_N"/>
</dbReference>
<evidence type="ECO:0000259" key="2">
    <source>
        <dbReference type="Pfam" id="PF07553"/>
    </source>
</evidence>
<protein>
    <submittedName>
        <fullName evidence="4">Host cell surface-exposed lipoprotein</fullName>
    </submittedName>
</protein>
<name>A0A8S5UVK0_9CAUD</name>
<reference evidence="4" key="1">
    <citation type="journal article" date="2021" name="Proc. Natl. Acad. Sci. U.S.A.">
        <title>A Catalog of Tens of Thousands of Viruses from Human Metagenomes Reveals Hidden Associations with Chronic Diseases.</title>
        <authorList>
            <person name="Tisza M.J."/>
            <person name="Buck C.B."/>
        </authorList>
    </citation>
    <scope>NUCLEOTIDE SEQUENCE</scope>
    <source>
        <strain evidence="4">Ctwfx1</strain>
    </source>
</reference>
<feature type="region of interest" description="Disordered" evidence="1">
    <location>
        <begin position="97"/>
        <end position="117"/>
    </location>
</feature>
<feature type="domain" description="Copper amine oxidase-like N-terminal" evidence="3">
    <location>
        <begin position="60"/>
        <end position="102"/>
    </location>
</feature>
<feature type="domain" description="Putative host cell surface-exposed lipoprotein Ltp-like HTH region" evidence="2">
    <location>
        <begin position="164"/>
        <end position="206"/>
    </location>
</feature>
<dbReference type="Pfam" id="PF07553">
    <property type="entry name" value="Lipoprotein_Ltp"/>
    <property type="match status" value="2"/>
</dbReference>
<dbReference type="Gene3D" id="1.10.10.10">
    <property type="entry name" value="Winged helix-like DNA-binding domain superfamily/Winged helix DNA-binding domain"/>
    <property type="match status" value="2"/>
</dbReference>
<proteinExistence type="predicted"/>
<evidence type="ECO:0000313" key="4">
    <source>
        <dbReference type="EMBL" id="DAF98406.1"/>
    </source>
</evidence>
<evidence type="ECO:0000256" key="1">
    <source>
        <dbReference type="SAM" id="MobiDB-lite"/>
    </source>
</evidence>
<dbReference type="InterPro" id="IPR036582">
    <property type="entry name" value="Mao_N_sf"/>
</dbReference>
<dbReference type="InterPro" id="IPR011434">
    <property type="entry name" value="Ltp-like_HTH"/>
</dbReference>
<dbReference type="Gene3D" id="3.30.457.10">
    <property type="entry name" value="Copper amine oxidase-like, N-terminal domain"/>
    <property type="match status" value="1"/>
</dbReference>
<dbReference type="Pfam" id="PF07833">
    <property type="entry name" value="Cu_amine_oxidN1"/>
    <property type="match status" value="1"/>
</dbReference>
<keyword evidence="4" id="KW-0449">Lipoprotein</keyword>